<dbReference type="OrthoDB" id="332676at2"/>
<keyword evidence="7" id="KW-1185">Reference proteome</keyword>
<dbReference type="PIRSF" id="PIRSF005211">
    <property type="entry name" value="Ab_hydro_YheT"/>
    <property type="match status" value="1"/>
</dbReference>
<dbReference type="GO" id="GO:0034338">
    <property type="term" value="F:short-chain carboxylesterase activity"/>
    <property type="evidence" value="ECO:0007669"/>
    <property type="project" value="TreeGrafter"/>
</dbReference>
<evidence type="ECO:0000256" key="4">
    <source>
        <dbReference type="PIRSR" id="PIRSR005211-1"/>
    </source>
</evidence>
<dbReference type="SUPFAM" id="SSF53474">
    <property type="entry name" value="alpha/beta-Hydrolases"/>
    <property type="match status" value="1"/>
</dbReference>
<evidence type="ECO:0000313" key="7">
    <source>
        <dbReference type="Proteomes" id="UP000077013"/>
    </source>
</evidence>
<dbReference type="PROSITE" id="PS01133">
    <property type="entry name" value="UPF0017"/>
    <property type="match status" value="1"/>
</dbReference>
<name>A0A167J685_9FLAO</name>
<evidence type="ECO:0000256" key="2">
    <source>
        <dbReference type="ARBA" id="ARBA00022487"/>
    </source>
</evidence>
<evidence type="ECO:0000256" key="1">
    <source>
        <dbReference type="ARBA" id="ARBA00010884"/>
    </source>
</evidence>
<comment type="similarity">
    <text evidence="1">Belongs to the AB hydrolase superfamily. AB hydrolase 4 family.</text>
</comment>
<accession>A0A167J685</accession>
<dbReference type="InterPro" id="IPR050960">
    <property type="entry name" value="AB_hydrolase_4_sf"/>
</dbReference>
<proteinExistence type="inferred from homology"/>
<gene>
    <name evidence="6" type="ORF">ULVI_06435</name>
</gene>
<dbReference type="Pfam" id="PF00561">
    <property type="entry name" value="Abhydrolase_1"/>
    <property type="match status" value="1"/>
</dbReference>
<dbReference type="InterPro" id="IPR000952">
    <property type="entry name" value="AB_hydrolase_4_CS"/>
</dbReference>
<keyword evidence="3 6" id="KW-0378">Hydrolase</keyword>
<reference evidence="6 7" key="1">
    <citation type="submission" date="2016-02" db="EMBL/GenBank/DDBJ databases">
        <title>Ulvibacter sp. LPB0005, isolated from Thais luteostoma.</title>
        <authorList>
            <person name="Shin S.-K."/>
            <person name="Yi H."/>
        </authorList>
    </citation>
    <scope>NUCLEOTIDE SEQUENCE [LARGE SCALE GENOMIC DNA]</scope>
    <source>
        <strain evidence="6 7">LPB0005</strain>
    </source>
</reference>
<dbReference type="InterPro" id="IPR029058">
    <property type="entry name" value="AB_hydrolase_fold"/>
</dbReference>
<protein>
    <submittedName>
        <fullName evidence="6">Alpha/beta hydrolase</fullName>
    </submittedName>
</protein>
<dbReference type="GO" id="GO:0047372">
    <property type="term" value="F:monoacylglycerol lipase activity"/>
    <property type="evidence" value="ECO:0007669"/>
    <property type="project" value="TreeGrafter"/>
</dbReference>
<evidence type="ECO:0000256" key="3">
    <source>
        <dbReference type="ARBA" id="ARBA00022801"/>
    </source>
</evidence>
<dbReference type="AlphaFoldDB" id="A0A167J685"/>
<keyword evidence="2" id="KW-0719">Serine esterase</keyword>
<feature type="active site" description="Charge relay system" evidence="4">
    <location>
        <position position="141"/>
    </location>
</feature>
<dbReference type="InterPro" id="IPR012020">
    <property type="entry name" value="ABHD4"/>
</dbReference>
<dbReference type="RefSeq" id="WP_068590880.1">
    <property type="nucleotide sequence ID" value="NZ_LRXL01000026.1"/>
</dbReference>
<dbReference type="EMBL" id="LRXL01000026">
    <property type="protein sequence ID" value="OAB80368.1"/>
    <property type="molecule type" value="Genomic_DNA"/>
</dbReference>
<dbReference type="Gene3D" id="3.40.50.1820">
    <property type="entry name" value="alpha/beta hydrolase"/>
    <property type="match status" value="1"/>
</dbReference>
<dbReference type="STRING" id="1763537.ULVI_06435"/>
<evidence type="ECO:0000313" key="6">
    <source>
        <dbReference type="EMBL" id="OAB80368.1"/>
    </source>
</evidence>
<feature type="domain" description="AB hydrolase-1" evidence="5">
    <location>
        <begin position="64"/>
        <end position="300"/>
    </location>
</feature>
<feature type="active site" description="Charge relay system" evidence="4">
    <location>
        <position position="267"/>
    </location>
</feature>
<dbReference type="Proteomes" id="UP000077013">
    <property type="component" value="Unassembled WGS sequence"/>
</dbReference>
<comment type="caution">
    <text evidence="6">The sequence shown here is derived from an EMBL/GenBank/DDBJ whole genome shotgun (WGS) entry which is preliminary data.</text>
</comment>
<feature type="active site" description="Charge relay system" evidence="4">
    <location>
        <position position="296"/>
    </location>
</feature>
<evidence type="ECO:0000259" key="5">
    <source>
        <dbReference type="Pfam" id="PF00561"/>
    </source>
</evidence>
<dbReference type="InterPro" id="IPR000073">
    <property type="entry name" value="AB_hydrolase_1"/>
</dbReference>
<sequence>MPLITSPYRAKGLFKNPHFSTIYSAKLRPTPPIVQKRERLELPDTDFLDIDWSFSKTKSNKLAILLHGLEGSASRAYIKGQAKALLDDGWDVAAMNHRGCSGEENRLFLSYNSGRTDDLHFLITQVLKKNVYTKIALIGFSLGGNLVLKYLGERQTLPKEIYKGIAISAPLSLKGSLQSLEKRKNWVYRNSFLLNLRAKYKRKMEHHPDKMTASELKQINSLLQFDTLYTAPAHGFKDAYDYYEKSSSLQYLNSITTPVLILNALNDTFLSPECYPYDLAKNSKFVYLETPKYGGHVAFHVSNSLYYSEKRTVTFLNTSH</sequence>
<organism evidence="6 7">
    <name type="scientific">Cochleicola gelatinilyticus</name>
    <dbReference type="NCBI Taxonomy" id="1763537"/>
    <lineage>
        <taxon>Bacteria</taxon>
        <taxon>Pseudomonadati</taxon>
        <taxon>Bacteroidota</taxon>
        <taxon>Flavobacteriia</taxon>
        <taxon>Flavobacteriales</taxon>
        <taxon>Flavobacteriaceae</taxon>
        <taxon>Cochleicola</taxon>
    </lineage>
</organism>
<dbReference type="PANTHER" id="PTHR10794">
    <property type="entry name" value="ABHYDROLASE DOMAIN-CONTAINING PROTEIN"/>
    <property type="match status" value="1"/>
</dbReference>
<dbReference type="PANTHER" id="PTHR10794:SF94">
    <property type="entry name" value="ESTERASE YHET-RELATED"/>
    <property type="match status" value="1"/>
</dbReference>